<evidence type="ECO:0000313" key="3">
    <source>
        <dbReference type="EMBL" id="GFG96929.1"/>
    </source>
</evidence>
<gene>
    <name evidence="3" type="ORF">MTIM_28080</name>
</gene>
<feature type="region of interest" description="Disordered" evidence="1">
    <location>
        <begin position="107"/>
        <end position="135"/>
    </location>
</feature>
<evidence type="ECO:0000313" key="4">
    <source>
        <dbReference type="Proteomes" id="UP000465301"/>
    </source>
</evidence>
<dbReference type="AlphaFoldDB" id="A0A7I9Z7T0"/>
<keyword evidence="2" id="KW-0472">Membrane</keyword>
<feature type="compositionally biased region" description="Polar residues" evidence="1">
    <location>
        <begin position="110"/>
        <end position="129"/>
    </location>
</feature>
<keyword evidence="2" id="KW-1133">Transmembrane helix</keyword>
<evidence type="ECO:0000256" key="1">
    <source>
        <dbReference type="SAM" id="MobiDB-lite"/>
    </source>
</evidence>
<feature type="transmembrane region" description="Helical" evidence="2">
    <location>
        <begin position="20"/>
        <end position="38"/>
    </location>
</feature>
<name>A0A7I9Z7T0_9MYCO</name>
<keyword evidence="2" id="KW-0812">Transmembrane</keyword>
<organism evidence="3 4">
    <name type="scientific">Mycobacterium timonense</name>
    <dbReference type="NCBI Taxonomy" id="701043"/>
    <lineage>
        <taxon>Bacteria</taxon>
        <taxon>Bacillati</taxon>
        <taxon>Actinomycetota</taxon>
        <taxon>Actinomycetes</taxon>
        <taxon>Mycobacteriales</taxon>
        <taxon>Mycobacteriaceae</taxon>
        <taxon>Mycobacterium</taxon>
        <taxon>Mycobacterium avium complex (MAC)</taxon>
    </lineage>
</organism>
<dbReference type="Proteomes" id="UP000465301">
    <property type="component" value="Unassembled WGS sequence"/>
</dbReference>
<reference evidence="3 4" key="1">
    <citation type="journal article" date="2019" name="Emerg. Microbes Infect.">
        <title>Comprehensive subspecies identification of 175 nontuberculous mycobacteria species based on 7547 genomic profiles.</title>
        <authorList>
            <person name="Matsumoto Y."/>
            <person name="Kinjo T."/>
            <person name="Motooka D."/>
            <person name="Nabeya D."/>
            <person name="Jung N."/>
            <person name="Uechi K."/>
            <person name="Horii T."/>
            <person name="Iida T."/>
            <person name="Fujita J."/>
            <person name="Nakamura S."/>
        </authorList>
    </citation>
    <scope>NUCLEOTIDE SEQUENCE [LARGE SCALE GENOMIC DNA]</scope>
    <source>
        <strain evidence="3 4">JCM 30726</strain>
    </source>
</reference>
<dbReference type="EMBL" id="BLLA01000001">
    <property type="protein sequence ID" value="GFG96929.1"/>
    <property type="molecule type" value="Genomic_DNA"/>
</dbReference>
<protein>
    <submittedName>
        <fullName evidence="3">Uncharacterized protein</fullName>
    </submittedName>
</protein>
<proteinExistence type="predicted"/>
<keyword evidence="4" id="KW-1185">Reference proteome</keyword>
<accession>A0A7I9Z7T0</accession>
<sequence>MTLYIRPTVLFRVGGETRRWQLATAIVAALGVFVALIAGSSLRPQFAAATLPEPAAWSGATPATGAQVLLRGRDAAVSRPALAAAQSSAPANNTNKKPFHSMWMTKERPQSWNRSSAQSALSPTPTTFSPAWAAPDDAQSRYPATISADRDTLTRLCIARV</sequence>
<comment type="caution">
    <text evidence="3">The sequence shown here is derived from an EMBL/GenBank/DDBJ whole genome shotgun (WGS) entry which is preliminary data.</text>
</comment>
<evidence type="ECO:0000256" key="2">
    <source>
        <dbReference type="SAM" id="Phobius"/>
    </source>
</evidence>